<dbReference type="InterPro" id="IPR014758">
    <property type="entry name" value="Met-tRNA_synth"/>
</dbReference>
<dbReference type="SUPFAM" id="SSF52374">
    <property type="entry name" value="Nucleotidylyl transferase"/>
    <property type="match status" value="1"/>
</dbReference>
<feature type="domain" description="Methionyl-tRNA synthetase anticodon-binding" evidence="11">
    <location>
        <begin position="420"/>
        <end position="572"/>
    </location>
</feature>
<gene>
    <name evidence="9" type="primary">metG</name>
    <name evidence="12" type="ORF">M2283_002241</name>
</gene>
<reference evidence="12 13" key="1">
    <citation type="submission" date="2023-04" db="EMBL/GenBank/DDBJ databases">
        <title>Forest soil microbial communities from Buena Vista Peninsula, Colon Province, Panama.</title>
        <authorList>
            <person name="Bouskill N."/>
        </authorList>
    </citation>
    <scope>NUCLEOTIDE SEQUENCE [LARGE SCALE GENOMIC DNA]</scope>
    <source>
        <strain evidence="12 13">GGS1</strain>
    </source>
</reference>
<evidence type="ECO:0000256" key="3">
    <source>
        <dbReference type="ARBA" id="ARBA00022598"/>
    </source>
</evidence>
<feature type="binding site" evidence="9">
    <location>
        <position position="159"/>
    </location>
    <ligand>
        <name>Zn(2+)</name>
        <dbReference type="ChEBI" id="CHEBI:29105"/>
    </ligand>
</feature>
<organism evidence="12 13">
    <name type="scientific">Streptomyces pseudovenezuelae</name>
    <dbReference type="NCBI Taxonomy" id="67350"/>
    <lineage>
        <taxon>Bacteria</taxon>
        <taxon>Bacillati</taxon>
        <taxon>Actinomycetota</taxon>
        <taxon>Actinomycetes</taxon>
        <taxon>Kitasatosporales</taxon>
        <taxon>Streptomycetaceae</taxon>
        <taxon>Streptomyces</taxon>
        <taxon>Streptomyces aurantiacus group</taxon>
    </lineage>
</organism>
<evidence type="ECO:0000259" key="11">
    <source>
        <dbReference type="Pfam" id="PF19303"/>
    </source>
</evidence>
<keyword evidence="9" id="KW-0862">Zinc</keyword>
<dbReference type="EC" id="6.1.1.10" evidence="9"/>
<dbReference type="EMBL" id="JARXVH010000003">
    <property type="protein sequence ID" value="MDH6214958.1"/>
    <property type="molecule type" value="Genomic_DNA"/>
</dbReference>
<evidence type="ECO:0000313" key="13">
    <source>
        <dbReference type="Proteomes" id="UP001160499"/>
    </source>
</evidence>
<dbReference type="InterPro" id="IPR033911">
    <property type="entry name" value="MetRS_core"/>
</dbReference>
<dbReference type="InterPro" id="IPR041872">
    <property type="entry name" value="Anticodon_Met"/>
</dbReference>
<keyword evidence="4 9" id="KW-0547">Nucleotide-binding</keyword>
<keyword evidence="3 9" id="KW-0436">Ligase</keyword>
<evidence type="ECO:0000256" key="9">
    <source>
        <dbReference type="HAMAP-Rule" id="MF_00098"/>
    </source>
</evidence>
<comment type="function">
    <text evidence="1 9">Is required not only for elongation of protein synthesis but also for the initiation of all mRNA translation through initiator tRNA(fMet) aminoacylation.</text>
</comment>
<sequence>MARHLITSALPYINGIKHLGNMVGSMLPADVYSRYLRQRGHDVLYICATDEHGTPAELAAKEQGIPVAEFCAQAHDAQKAVYDGFALAFDYFGRSSSPQNREITQHFARRLNENGFIEERAIRQVYSPTDGRFLPDRYVEGTCPHCGYDKARGDQCENCTRVLDPTDLINPRSAISGSTDLEVRETKHLFLLQSKLQHEVEEWVAAHEEEWPQLASSIARKWLTEGLHDRAITRDLDWGVPVPADTWPELAAEGKVFYVWFDAPIEYIGATKEWSDEDPENRDWKSWWYESDAGENPVRYTEFMAKDNVPFHTVMFPATELGIREPWKMVDYVKAFNWLTYYGGKFSTSQKRGVFTDQALDILPADYWRYFLIANAPESDDSSFTWEHFTATVNKDLADTLGNFVNRVLSFSKKRFGDEVPAGAAAGEAETRLGEQIAELLAEYETQMEALQFRKAAAALRALWSAGNSYLEEKAPWLEIKTDKDAAALTLRTAMNLIHLYAVVSEPLIPTTSKAMRQAFALTEDTATWVTPEEARALDSVPTGTPFTVPPVLFAKLTDEDLENYKERFGGEPA</sequence>
<feature type="binding site" evidence="9">
    <location>
        <position position="143"/>
    </location>
    <ligand>
        <name>Zn(2+)</name>
        <dbReference type="ChEBI" id="CHEBI:29105"/>
    </ligand>
</feature>
<accession>A0ABT6LF75</accession>
<dbReference type="GO" id="GO:0004825">
    <property type="term" value="F:methionine-tRNA ligase activity"/>
    <property type="evidence" value="ECO:0007669"/>
    <property type="project" value="UniProtKB-EC"/>
</dbReference>
<dbReference type="PRINTS" id="PR01041">
    <property type="entry name" value="TRNASYNTHMET"/>
</dbReference>
<dbReference type="CDD" id="cd07957">
    <property type="entry name" value="Anticodon_Ia_Met"/>
    <property type="match status" value="1"/>
</dbReference>
<dbReference type="Pfam" id="PF19303">
    <property type="entry name" value="Anticodon_3"/>
    <property type="match status" value="1"/>
</dbReference>
<evidence type="ECO:0000256" key="8">
    <source>
        <dbReference type="ARBA" id="ARBA00047364"/>
    </source>
</evidence>
<dbReference type="SUPFAM" id="SSF57770">
    <property type="entry name" value="Methionyl-tRNA synthetase (MetRS), Zn-domain"/>
    <property type="match status" value="1"/>
</dbReference>
<evidence type="ECO:0000256" key="2">
    <source>
        <dbReference type="ARBA" id="ARBA00008258"/>
    </source>
</evidence>
<dbReference type="PANTHER" id="PTHR45765:SF1">
    <property type="entry name" value="METHIONINE--TRNA LIGASE, CYTOPLASMIC"/>
    <property type="match status" value="1"/>
</dbReference>
<keyword evidence="13" id="KW-1185">Reference proteome</keyword>
<proteinExistence type="inferred from homology"/>
<dbReference type="Proteomes" id="UP001160499">
    <property type="component" value="Unassembled WGS sequence"/>
</dbReference>
<keyword evidence="9" id="KW-0479">Metal-binding</keyword>
<name>A0ABT6LF75_9ACTN</name>
<keyword evidence="9" id="KW-0963">Cytoplasm</keyword>
<feature type="binding site" evidence="9">
    <location>
        <position position="156"/>
    </location>
    <ligand>
        <name>Zn(2+)</name>
        <dbReference type="ChEBI" id="CHEBI:29105"/>
    </ligand>
</feature>
<comment type="subcellular location">
    <subcellularLocation>
        <location evidence="9">Cytoplasm</location>
    </subcellularLocation>
</comment>
<dbReference type="InterPro" id="IPR014729">
    <property type="entry name" value="Rossmann-like_a/b/a_fold"/>
</dbReference>
<feature type="binding site" evidence="9">
    <location>
        <position position="146"/>
    </location>
    <ligand>
        <name>Zn(2+)</name>
        <dbReference type="ChEBI" id="CHEBI:29105"/>
    </ligand>
</feature>
<evidence type="ECO:0000256" key="1">
    <source>
        <dbReference type="ARBA" id="ARBA00003314"/>
    </source>
</evidence>
<dbReference type="InterPro" id="IPR009080">
    <property type="entry name" value="tRNAsynth_Ia_anticodon-bd"/>
</dbReference>
<protein>
    <recommendedName>
        <fullName evidence="9">Methionine--tRNA ligase</fullName>
        <ecNumber evidence="9">6.1.1.10</ecNumber>
    </recommendedName>
    <alternativeName>
        <fullName evidence="9">Methionyl-tRNA synthetase</fullName>
        <shortName evidence="9">MetRS</shortName>
    </alternativeName>
</protein>
<keyword evidence="5 9" id="KW-0067">ATP-binding</keyword>
<evidence type="ECO:0000313" key="12">
    <source>
        <dbReference type="EMBL" id="MDH6214958.1"/>
    </source>
</evidence>
<dbReference type="InterPro" id="IPR029038">
    <property type="entry name" value="MetRS_Zn"/>
</dbReference>
<dbReference type="InterPro" id="IPR023458">
    <property type="entry name" value="Met-tRNA_ligase_1"/>
</dbReference>
<evidence type="ECO:0000259" key="10">
    <source>
        <dbReference type="Pfam" id="PF09334"/>
    </source>
</evidence>
<dbReference type="Gene3D" id="3.40.50.620">
    <property type="entry name" value="HUPs"/>
    <property type="match status" value="1"/>
</dbReference>
<dbReference type="CDD" id="cd00814">
    <property type="entry name" value="MetRS_core"/>
    <property type="match status" value="1"/>
</dbReference>
<comment type="subunit">
    <text evidence="9">Monomer.</text>
</comment>
<feature type="binding site" evidence="9">
    <location>
        <position position="348"/>
    </location>
    <ligand>
        <name>ATP</name>
        <dbReference type="ChEBI" id="CHEBI:30616"/>
    </ligand>
</feature>
<evidence type="ECO:0000256" key="7">
    <source>
        <dbReference type="ARBA" id="ARBA00023146"/>
    </source>
</evidence>
<comment type="similarity">
    <text evidence="2 9">Belongs to the class-I aminoacyl-tRNA synthetase family. MetG type 1 subfamily.</text>
</comment>
<dbReference type="RefSeq" id="WP_280875969.1">
    <property type="nucleotide sequence ID" value="NZ_JARXVH010000003.1"/>
</dbReference>
<keyword evidence="6 9" id="KW-0648">Protein biosynthesis</keyword>
<dbReference type="Gene3D" id="1.10.730.10">
    <property type="entry name" value="Isoleucyl-tRNA Synthetase, Domain 1"/>
    <property type="match status" value="1"/>
</dbReference>
<feature type="short sequence motif" description="'HIGH' region" evidence="9">
    <location>
        <begin position="11"/>
        <end position="21"/>
    </location>
</feature>
<dbReference type="HAMAP" id="MF_00098">
    <property type="entry name" value="Met_tRNA_synth_type1"/>
    <property type="match status" value="1"/>
</dbReference>
<evidence type="ECO:0000256" key="6">
    <source>
        <dbReference type="ARBA" id="ARBA00022917"/>
    </source>
</evidence>
<evidence type="ECO:0000256" key="4">
    <source>
        <dbReference type="ARBA" id="ARBA00022741"/>
    </source>
</evidence>
<comment type="catalytic activity">
    <reaction evidence="8 9">
        <text>tRNA(Met) + L-methionine + ATP = L-methionyl-tRNA(Met) + AMP + diphosphate</text>
        <dbReference type="Rhea" id="RHEA:13481"/>
        <dbReference type="Rhea" id="RHEA-COMP:9667"/>
        <dbReference type="Rhea" id="RHEA-COMP:9698"/>
        <dbReference type="ChEBI" id="CHEBI:30616"/>
        <dbReference type="ChEBI" id="CHEBI:33019"/>
        <dbReference type="ChEBI" id="CHEBI:57844"/>
        <dbReference type="ChEBI" id="CHEBI:78442"/>
        <dbReference type="ChEBI" id="CHEBI:78530"/>
        <dbReference type="ChEBI" id="CHEBI:456215"/>
        <dbReference type="EC" id="6.1.1.10"/>
    </reaction>
</comment>
<keyword evidence="7 9" id="KW-0030">Aminoacyl-tRNA synthetase</keyword>
<dbReference type="Pfam" id="PF09334">
    <property type="entry name" value="tRNA-synt_1g"/>
    <property type="match status" value="1"/>
</dbReference>
<evidence type="ECO:0000256" key="5">
    <source>
        <dbReference type="ARBA" id="ARBA00022840"/>
    </source>
</evidence>
<dbReference type="PANTHER" id="PTHR45765">
    <property type="entry name" value="METHIONINE--TRNA LIGASE"/>
    <property type="match status" value="1"/>
</dbReference>
<dbReference type="SUPFAM" id="SSF47323">
    <property type="entry name" value="Anticodon-binding domain of a subclass of class I aminoacyl-tRNA synthetases"/>
    <property type="match status" value="1"/>
</dbReference>
<feature type="domain" description="Methionyl/Leucyl tRNA synthetase" evidence="10">
    <location>
        <begin position="4"/>
        <end position="409"/>
    </location>
</feature>
<dbReference type="Gene3D" id="2.20.28.20">
    <property type="entry name" value="Methionyl-tRNA synthetase, Zn-domain"/>
    <property type="match status" value="1"/>
</dbReference>
<comment type="caution">
    <text evidence="12">The sequence shown here is derived from an EMBL/GenBank/DDBJ whole genome shotgun (WGS) entry which is preliminary data.</text>
</comment>
<comment type="cofactor">
    <cofactor evidence="9">
        <name>Zn(2+)</name>
        <dbReference type="ChEBI" id="CHEBI:29105"/>
    </cofactor>
    <text evidence="9">Binds 1 zinc ion per subunit.</text>
</comment>
<feature type="short sequence motif" description="'KMSKS' region" evidence="9">
    <location>
        <begin position="345"/>
        <end position="349"/>
    </location>
</feature>
<dbReference type="InterPro" id="IPR015413">
    <property type="entry name" value="Methionyl/Leucyl_tRNA_Synth"/>
</dbReference>
<dbReference type="NCBIfam" id="TIGR00398">
    <property type="entry name" value="metG"/>
    <property type="match status" value="1"/>
</dbReference>